<keyword evidence="6 10" id="KW-0479">Metal-binding</keyword>
<dbReference type="OrthoDB" id="311633at2759"/>
<keyword evidence="8 10" id="KW-0411">Iron-sulfur</keyword>
<comment type="function">
    <text evidence="10">Component of the cytosolic iron-sulfur (Fe-S) protein assembly (CIA) machinery. Required for the maturation of extramitochondrial Fe-S proteins. Part of an electron transfer chain functioning in an early step of cytosolic Fe-S biogenesis, facilitating the de novo assembly of a [4Fe-4S] cluster on the cytosolic Fe-S scaffold complex. Electrons are transferred from NADPH via a FAD- and FMN-containing diflavin oxidoreductase. Together with the diflavin oxidoreductase, also required for the assembly of the diferric tyrosyl radical cofactor of ribonucleotide reductase (RNR), probably by providing electrons for reduction during radical cofactor maturation in the catalytic small subunit.</text>
</comment>
<dbReference type="InterPro" id="IPR007785">
    <property type="entry name" value="Anamorsin"/>
</dbReference>
<evidence type="ECO:0000259" key="11">
    <source>
        <dbReference type="Pfam" id="PF05093"/>
    </source>
</evidence>
<evidence type="ECO:0000313" key="14">
    <source>
        <dbReference type="EnsemblMetazoa" id="CapteP150525"/>
    </source>
</evidence>
<comment type="cofactor">
    <cofactor evidence="10">
        <name>[2Fe-2S] cluster</name>
        <dbReference type="ChEBI" id="CHEBI:190135"/>
    </cofactor>
</comment>
<reference evidence="13 15" key="2">
    <citation type="journal article" date="2013" name="Nature">
        <title>Insights into bilaterian evolution from three spiralian genomes.</title>
        <authorList>
            <person name="Simakov O."/>
            <person name="Marletaz F."/>
            <person name="Cho S.J."/>
            <person name="Edsinger-Gonzales E."/>
            <person name="Havlak P."/>
            <person name="Hellsten U."/>
            <person name="Kuo D.H."/>
            <person name="Larsson T."/>
            <person name="Lv J."/>
            <person name="Arendt D."/>
            <person name="Savage R."/>
            <person name="Osoegawa K."/>
            <person name="de Jong P."/>
            <person name="Grimwood J."/>
            <person name="Chapman J.A."/>
            <person name="Shapiro H."/>
            <person name="Aerts A."/>
            <person name="Otillar R.P."/>
            <person name="Terry A.Y."/>
            <person name="Boore J.L."/>
            <person name="Grigoriev I.V."/>
            <person name="Lindberg D.R."/>
            <person name="Seaver E.C."/>
            <person name="Weisblat D.A."/>
            <person name="Putnam N.H."/>
            <person name="Rokhsar D.S."/>
        </authorList>
    </citation>
    <scope>NUCLEOTIDE SEQUENCE</scope>
    <source>
        <strain evidence="13 15">I ESC-2004</strain>
    </source>
</reference>
<feature type="domain" description="Anamorsin N-terminal" evidence="12">
    <location>
        <begin position="37"/>
        <end position="190"/>
    </location>
</feature>
<dbReference type="HOGENOM" id="CLU_064393_1_0_1"/>
<evidence type="ECO:0000256" key="9">
    <source>
        <dbReference type="ARBA" id="ARBA00023128"/>
    </source>
</evidence>
<evidence type="ECO:0000313" key="13">
    <source>
        <dbReference type="EMBL" id="ELT87435.1"/>
    </source>
</evidence>
<dbReference type="Pfam" id="PF05093">
    <property type="entry name" value="CIAPIN1"/>
    <property type="match status" value="2"/>
</dbReference>
<dbReference type="PANTHER" id="PTHR13273:SF14">
    <property type="entry name" value="ANAMORSIN"/>
    <property type="match status" value="1"/>
</dbReference>
<keyword evidence="7 10" id="KW-0408">Iron</keyword>
<reference evidence="15" key="1">
    <citation type="submission" date="2012-12" db="EMBL/GenBank/DDBJ databases">
        <authorList>
            <person name="Hellsten U."/>
            <person name="Grimwood J."/>
            <person name="Chapman J.A."/>
            <person name="Shapiro H."/>
            <person name="Aerts A."/>
            <person name="Otillar R.P."/>
            <person name="Terry A.Y."/>
            <person name="Boore J.L."/>
            <person name="Simakov O."/>
            <person name="Marletaz F."/>
            <person name="Cho S.-J."/>
            <person name="Edsinger-Gonzales E."/>
            <person name="Havlak P."/>
            <person name="Kuo D.-H."/>
            <person name="Larsson T."/>
            <person name="Lv J."/>
            <person name="Arendt D."/>
            <person name="Savage R."/>
            <person name="Osoegawa K."/>
            <person name="de Jong P."/>
            <person name="Lindberg D.R."/>
            <person name="Seaver E.C."/>
            <person name="Weisblat D.A."/>
            <person name="Putnam N.H."/>
            <person name="Grigoriev I.V."/>
            <person name="Rokhsar D.S."/>
        </authorList>
    </citation>
    <scope>NUCLEOTIDE SEQUENCE</scope>
    <source>
        <strain evidence="15">I ESC-2004</strain>
    </source>
</reference>
<gene>
    <name evidence="13" type="ORF">CAPTEDRAFT_150525</name>
</gene>
<dbReference type="InterPro" id="IPR046408">
    <property type="entry name" value="CIAPIN1"/>
</dbReference>
<dbReference type="GO" id="GO:0046872">
    <property type="term" value="F:metal ion binding"/>
    <property type="evidence" value="ECO:0007669"/>
    <property type="project" value="UniProtKB-KW"/>
</dbReference>
<evidence type="ECO:0000313" key="15">
    <source>
        <dbReference type="Proteomes" id="UP000014760"/>
    </source>
</evidence>
<feature type="binding site" evidence="10">
    <location>
        <position position="244"/>
    </location>
    <ligand>
        <name>[2Fe-2S] cluster</name>
        <dbReference type="ChEBI" id="CHEBI:190135"/>
    </ligand>
</feature>
<comment type="subcellular location">
    <subcellularLocation>
        <location evidence="10">Cytoplasm</location>
    </subcellularLocation>
    <subcellularLocation>
        <location evidence="10">Mitochondrion intermembrane space</location>
    </subcellularLocation>
</comment>
<evidence type="ECO:0000256" key="7">
    <source>
        <dbReference type="ARBA" id="ARBA00023004"/>
    </source>
</evidence>
<dbReference type="STRING" id="283909.R7T7N8"/>
<name>R7T7N8_CAPTE</name>
<evidence type="ECO:0000256" key="1">
    <source>
        <dbReference type="ARBA" id="ARBA00001966"/>
    </source>
</evidence>
<feature type="domain" description="Anamorsin C-terminal" evidence="11">
    <location>
        <begin position="242"/>
        <end position="273"/>
    </location>
</feature>
<dbReference type="Gene3D" id="3.40.50.150">
    <property type="entry name" value="Vaccinia Virus protein VP39"/>
    <property type="match status" value="1"/>
</dbReference>
<feature type="region of interest" description="Fe-S binding site B" evidence="10">
    <location>
        <begin position="283"/>
        <end position="297"/>
    </location>
</feature>
<dbReference type="GO" id="GO:0016226">
    <property type="term" value="P:iron-sulfur cluster assembly"/>
    <property type="evidence" value="ECO:0007669"/>
    <property type="project" value="UniProtKB-UniRule"/>
</dbReference>
<proteinExistence type="inferred from homology"/>
<evidence type="ECO:0000256" key="3">
    <source>
        <dbReference type="ARBA" id="ARBA00022485"/>
    </source>
</evidence>
<comment type="similarity">
    <text evidence="2 10">Belongs to the anamorsin family.</text>
</comment>
<keyword evidence="3 10" id="KW-0004">4Fe-4S</keyword>
<reference evidence="14" key="3">
    <citation type="submission" date="2015-06" db="UniProtKB">
        <authorList>
            <consortium name="EnsemblMetazoa"/>
        </authorList>
    </citation>
    <scope>IDENTIFICATION</scope>
</reference>
<dbReference type="AlphaFoldDB" id="R7T7N8"/>
<dbReference type="GO" id="GO:0051537">
    <property type="term" value="F:2 iron, 2 sulfur cluster binding"/>
    <property type="evidence" value="ECO:0007669"/>
    <property type="project" value="UniProtKB-UniRule"/>
</dbReference>
<comment type="subunit">
    <text evidence="10">Monomer.</text>
</comment>
<evidence type="ECO:0000256" key="8">
    <source>
        <dbReference type="ARBA" id="ARBA00023014"/>
    </source>
</evidence>
<feature type="binding site" evidence="10">
    <location>
        <position position="254"/>
    </location>
    <ligand>
        <name>[2Fe-2S] cluster</name>
        <dbReference type="ChEBI" id="CHEBI:190135"/>
    </ligand>
</feature>
<feature type="binding site" evidence="10">
    <location>
        <position position="286"/>
    </location>
    <ligand>
        <name>[4Fe-4S] cluster</name>
        <dbReference type="ChEBI" id="CHEBI:49883"/>
    </ligand>
</feature>
<feature type="domain" description="Anamorsin C-terminal" evidence="11">
    <location>
        <begin position="278"/>
        <end position="312"/>
    </location>
</feature>
<evidence type="ECO:0000259" key="12">
    <source>
        <dbReference type="Pfam" id="PF20922"/>
    </source>
</evidence>
<comment type="cofactor">
    <cofactor evidence="1 10">
        <name>[4Fe-4S] cluster</name>
        <dbReference type="ChEBI" id="CHEBI:49883"/>
    </cofactor>
</comment>
<keyword evidence="15" id="KW-1185">Reference proteome</keyword>
<evidence type="ECO:0000256" key="5">
    <source>
        <dbReference type="ARBA" id="ARBA00022714"/>
    </source>
</evidence>
<dbReference type="EMBL" id="KB312319">
    <property type="protein sequence ID" value="ELT87435.1"/>
    <property type="molecule type" value="Genomic_DNA"/>
</dbReference>
<dbReference type="Proteomes" id="UP000014760">
    <property type="component" value="Unassembled WGS sequence"/>
</dbReference>
<accession>R7T7N8</accession>
<feature type="binding site" evidence="10">
    <location>
        <position position="294"/>
    </location>
    <ligand>
        <name>[4Fe-4S] cluster</name>
        <dbReference type="ChEBI" id="CHEBI:49883"/>
    </ligand>
</feature>
<comment type="domain">
    <text evidence="10">The C-terminal domain binds 2 Fe-S clusters but is otherwise mostly in an intrinsically disordered conformation.</text>
</comment>
<organism evidence="13">
    <name type="scientific">Capitella teleta</name>
    <name type="common">Polychaete worm</name>
    <dbReference type="NCBI Taxonomy" id="283909"/>
    <lineage>
        <taxon>Eukaryota</taxon>
        <taxon>Metazoa</taxon>
        <taxon>Spiralia</taxon>
        <taxon>Lophotrochozoa</taxon>
        <taxon>Annelida</taxon>
        <taxon>Polychaeta</taxon>
        <taxon>Sedentaria</taxon>
        <taxon>Scolecida</taxon>
        <taxon>Capitellidae</taxon>
        <taxon>Capitella</taxon>
    </lineage>
</organism>
<dbReference type="EnsemblMetazoa" id="CapteT150525">
    <property type="protein sequence ID" value="CapteP150525"/>
    <property type="gene ID" value="CapteG150525"/>
</dbReference>
<dbReference type="InterPro" id="IPR029063">
    <property type="entry name" value="SAM-dependent_MTases_sf"/>
</dbReference>
<dbReference type="OMA" id="GFINCRE"/>
<evidence type="ECO:0000256" key="6">
    <source>
        <dbReference type="ARBA" id="ARBA00022723"/>
    </source>
</evidence>
<evidence type="ECO:0000256" key="4">
    <source>
        <dbReference type="ARBA" id="ARBA00022490"/>
    </source>
</evidence>
<evidence type="ECO:0000256" key="2">
    <source>
        <dbReference type="ARBA" id="ARBA00008169"/>
    </source>
</evidence>
<feature type="short sequence motif" description="Cx2C motif 2" evidence="10">
    <location>
        <begin position="294"/>
        <end position="297"/>
    </location>
</feature>
<dbReference type="SUPFAM" id="SSF53335">
    <property type="entry name" value="S-adenosyl-L-methionine-dependent methyltransferases"/>
    <property type="match status" value="1"/>
</dbReference>
<feature type="short sequence motif" description="Cx2C motif 1" evidence="10">
    <location>
        <begin position="283"/>
        <end position="286"/>
    </location>
</feature>
<feature type="binding site" evidence="10">
    <location>
        <position position="257"/>
    </location>
    <ligand>
        <name>[2Fe-2S] cluster</name>
        <dbReference type="ChEBI" id="CHEBI:190135"/>
    </ligand>
</feature>
<dbReference type="PANTHER" id="PTHR13273">
    <property type="entry name" value="ANAMORSIN"/>
    <property type="match status" value="1"/>
</dbReference>
<feature type="binding site" evidence="10">
    <location>
        <position position="297"/>
    </location>
    <ligand>
        <name>[4Fe-4S] cluster</name>
        <dbReference type="ChEBI" id="CHEBI:49883"/>
    </ligand>
</feature>
<keyword evidence="4 10" id="KW-0963">Cytoplasm</keyword>
<keyword evidence="9 10" id="KW-0496">Mitochondrion</keyword>
<sequence>MFAKLKKKMSANNLLRLLHQTKKYDMTLDTNCVKESDSLLLVWGKDTNPQQLQADISPIKDKCSHVHLENAERLLMAGLAQSSFDVVACGYLGDMSVTLSADCFAEVAKVLKPGGRLMLREACVKETSNGLRTCAQLSSALKLAGFIDVSKPVSVDITDKQKSELKGSLGACDLEVVDFCALKPNYEVGAAAQLSFAPADKSEVAKVWSLNDLGDDDVDLIDDDDLLDEDDLVKPDPSSLRVNCDDGPKKRKACKDCSCGLAEELDAEAARKEAPPPKATSSCGNCYLGDAFRCASCPYLGMPAFKPGEKIVLSDRQLNVDQ</sequence>
<dbReference type="FunCoup" id="R7T7N8">
    <property type="interactions" value="2039"/>
</dbReference>
<comment type="caution">
    <text evidence="10">Lacks conserved residue(s) required for the propagation of feature annotation.</text>
</comment>
<comment type="domain">
    <text evidence="10">The N-terminal domain has structural similarity with S-adenosyl-L-methionine-dependent methyltransferases, but does not bind S-adenosyl-L-methionine. It is required for correct assembly of the 2 Fe-S clusters.</text>
</comment>
<protein>
    <recommendedName>
        <fullName evidence="10">Anamorsin homolog</fullName>
    </recommendedName>
    <alternativeName>
        <fullName evidence="10">Fe-S cluster assembly protein DRE2 homolog</fullName>
    </alternativeName>
</protein>
<dbReference type="GO" id="GO:0009055">
    <property type="term" value="F:electron transfer activity"/>
    <property type="evidence" value="ECO:0007669"/>
    <property type="project" value="UniProtKB-UniRule"/>
</dbReference>
<dbReference type="HAMAP" id="MF_03115">
    <property type="entry name" value="Anamorsin"/>
    <property type="match status" value="1"/>
</dbReference>
<comment type="domain">
    <text evidence="10">The twin Cx2C motifs are involved in the recognition by the mitochondrial MIA40-ERV1 disulfide relay system. The formation of 2 disulfide bonds in the Cx2C motifs through dithiol/disulfide exchange reactions effectively traps the protein in the mitochondrial intermembrane space.</text>
</comment>
<evidence type="ECO:0000256" key="10">
    <source>
        <dbReference type="HAMAP-Rule" id="MF_03115"/>
    </source>
</evidence>
<dbReference type="Pfam" id="PF20922">
    <property type="entry name" value="Anamorsin_N"/>
    <property type="match status" value="1"/>
</dbReference>
<keyword evidence="5 10" id="KW-0001">2Fe-2S</keyword>
<dbReference type="GO" id="GO:0051539">
    <property type="term" value="F:4 iron, 4 sulfur cluster binding"/>
    <property type="evidence" value="ECO:0007669"/>
    <property type="project" value="UniProtKB-KW"/>
</dbReference>
<dbReference type="InterPro" id="IPR049011">
    <property type="entry name" value="Anamorsin_N_metazoan"/>
</dbReference>
<dbReference type="CDD" id="cd02440">
    <property type="entry name" value="AdoMet_MTases"/>
    <property type="match status" value="1"/>
</dbReference>
<dbReference type="GO" id="GO:0005758">
    <property type="term" value="C:mitochondrial intermembrane space"/>
    <property type="evidence" value="ECO:0007669"/>
    <property type="project" value="UniProtKB-SubCell"/>
</dbReference>
<feature type="binding site" evidence="10">
    <location>
        <position position="259"/>
    </location>
    <ligand>
        <name>[2Fe-2S] cluster</name>
        <dbReference type="ChEBI" id="CHEBI:190135"/>
    </ligand>
</feature>
<feature type="binding site" evidence="10">
    <location>
        <position position="283"/>
    </location>
    <ligand>
        <name>[4Fe-4S] cluster</name>
        <dbReference type="ChEBI" id="CHEBI:49883"/>
    </ligand>
</feature>
<dbReference type="EMBL" id="AMQN01015886">
    <property type="status" value="NOT_ANNOTATED_CDS"/>
    <property type="molecule type" value="Genomic_DNA"/>
</dbReference>